<gene>
    <name evidence="1" type="ORF">EVAR_53031_1</name>
</gene>
<dbReference type="Proteomes" id="UP000299102">
    <property type="component" value="Unassembled WGS sequence"/>
</dbReference>
<accession>A0A4C1XNE8</accession>
<keyword evidence="2" id="KW-1185">Reference proteome</keyword>
<comment type="caution">
    <text evidence="1">The sequence shown here is derived from an EMBL/GenBank/DDBJ whole genome shotgun (WGS) entry which is preliminary data.</text>
</comment>
<dbReference type="AlphaFoldDB" id="A0A4C1XNE8"/>
<protein>
    <submittedName>
        <fullName evidence="1">Uncharacterized protein</fullName>
    </submittedName>
</protein>
<dbReference type="EMBL" id="BGZK01000900">
    <property type="protein sequence ID" value="GBP64532.1"/>
    <property type="molecule type" value="Genomic_DNA"/>
</dbReference>
<reference evidence="1 2" key="1">
    <citation type="journal article" date="2019" name="Commun. Biol.">
        <title>The bagworm genome reveals a unique fibroin gene that provides high tensile strength.</title>
        <authorList>
            <person name="Kono N."/>
            <person name="Nakamura H."/>
            <person name="Ohtoshi R."/>
            <person name="Tomita M."/>
            <person name="Numata K."/>
            <person name="Arakawa K."/>
        </authorList>
    </citation>
    <scope>NUCLEOTIDE SEQUENCE [LARGE SCALE GENOMIC DNA]</scope>
</reference>
<evidence type="ECO:0000313" key="2">
    <source>
        <dbReference type="Proteomes" id="UP000299102"/>
    </source>
</evidence>
<sequence>MPTTRLLLCYSSTGAFNWFCIRAIDSATVVRYRIGFILDSDPAPALVVPVKWRFGLAAAGGVPHPSKLLLRAGRPDHGARRLAPELTYHNGKKNILTIFGYVGITLKCILTTIDFQGLMMEFPNFELRYQTLKANRGQSVFHENTNKSKHG</sequence>
<name>A0A4C1XNE8_EUMVA</name>
<proteinExistence type="predicted"/>
<evidence type="ECO:0000313" key="1">
    <source>
        <dbReference type="EMBL" id="GBP64532.1"/>
    </source>
</evidence>
<organism evidence="1 2">
    <name type="scientific">Eumeta variegata</name>
    <name type="common">Bagworm moth</name>
    <name type="synonym">Eumeta japonica</name>
    <dbReference type="NCBI Taxonomy" id="151549"/>
    <lineage>
        <taxon>Eukaryota</taxon>
        <taxon>Metazoa</taxon>
        <taxon>Ecdysozoa</taxon>
        <taxon>Arthropoda</taxon>
        <taxon>Hexapoda</taxon>
        <taxon>Insecta</taxon>
        <taxon>Pterygota</taxon>
        <taxon>Neoptera</taxon>
        <taxon>Endopterygota</taxon>
        <taxon>Lepidoptera</taxon>
        <taxon>Glossata</taxon>
        <taxon>Ditrysia</taxon>
        <taxon>Tineoidea</taxon>
        <taxon>Psychidae</taxon>
        <taxon>Oiketicinae</taxon>
        <taxon>Eumeta</taxon>
    </lineage>
</organism>